<dbReference type="PROSITE" id="PS50929">
    <property type="entry name" value="ABC_TM1F"/>
    <property type="match status" value="1"/>
</dbReference>
<dbReference type="Proteomes" id="UP000250242">
    <property type="component" value="Unassembled WGS sequence"/>
</dbReference>
<protein>
    <submittedName>
        <fullName evidence="8">Alpha-hemolysin translocation ATP-binding protein HlyB</fullName>
    </submittedName>
</protein>
<keyword evidence="5 8" id="KW-0067">ATP-binding</keyword>
<dbReference type="InterPro" id="IPR039421">
    <property type="entry name" value="Type_1_exporter"/>
</dbReference>
<evidence type="ECO:0000256" key="6">
    <source>
        <dbReference type="ARBA" id="ARBA00022989"/>
    </source>
</evidence>
<name>A0A2X1UMH5_9BURK</name>
<reference evidence="8 9" key="1">
    <citation type="submission" date="2018-06" db="EMBL/GenBank/DDBJ databases">
        <authorList>
            <consortium name="Pathogen Informatics"/>
            <person name="Doyle S."/>
        </authorList>
    </citation>
    <scope>NUCLEOTIDE SEQUENCE [LARGE SCALE GENOMIC DNA]</scope>
    <source>
        <strain evidence="8 9">NCTC11009</strain>
    </source>
</reference>
<dbReference type="RefSeq" id="WP_048766678.1">
    <property type="nucleotide sequence ID" value="NZ_JVJW01000106.1"/>
</dbReference>
<dbReference type="PANTHER" id="PTHR24221">
    <property type="entry name" value="ATP-BINDING CASSETTE SUB-FAMILY B"/>
    <property type="match status" value="1"/>
</dbReference>
<keyword evidence="2" id="KW-1003">Cell membrane</keyword>
<evidence type="ECO:0000313" key="8">
    <source>
        <dbReference type="EMBL" id="SPY08297.1"/>
    </source>
</evidence>
<dbReference type="Gene3D" id="3.40.50.300">
    <property type="entry name" value="P-loop containing nucleotide triphosphate hydrolases"/>
    <property type="match status" value="1"/>
</dbReference>
<dbReference type="SUPFAM" id="SSF90123">
    <property type="entry name" value="ABC transporter transmembrane region"/>
    <property type="match status" value="1"/>
</dbReference>
<keyword evidence="6" id="KW-1133">Transmembrane helix</keyword>
<dbReference type="Pfam" id="PF00664">
    <property type="entry name" value="ABC_membrane"/>
    <property type="match status" value="1"/>
</dbReference>
<dbReference type="PANTHER" id="PTHR24221:SF654">
    <property type="entry name" value="ATP-BINDING CASSETTE SUB-FAMILY B MEMBER 6"/>
    <property type="match status" value="1"/>
</dbReference>
<evidence type="ECO:0000256" key="3">
    <source>
        <dbReference type="ARBA" id="ARBA00022692"/>
    </source>
</evidence>
<dbReference type="InterPro" id="IPR003593">
    <property type="entry name" value="AAA+_ATPase"/>
</dbReference>
<evidence type="ECO:0000256" key="1">
    <source>
        <dbReference type="ARBA" id="ARBA00004651"/>
    </source>
</evidence>
<dbReference type="InterPro" id="IPR027417">
    <property type="entry name" value="P-loop_NTPase"/>
</dbReference>
<dbReference type="Gene3D" id="1.20.1560.10">
    <property type="entry name" value="ABC transporter type 1, transmembrane domain"/>
    <property type="match status" value="1"/>
</dbReference>
<evidence type="ECO:0000256" key="4">
    <source>
        <dbReference type="ARBA" id="ARBA00022741"/>
    </source>
</evidence>
<evidence type="ECO:0000256" key="2">
    <source>
        <dbReference type="ARBA" id="ARBA00022475"/>
    </source>
</evidence>
<accession>A0A2X1UMH5</accession>
<proteinExistence type="predicted"/>
<dbReference type="GO" id="GO:0005886">
    <property type="term" value="C:plasma membrane"/>
    <property type="evidence" value="ECO:0007669"/>
    <property type="project" value="UniProtKB-SubCell"/>
</dbReference>
<keyword evidence="7" id="KW-0472">Membrane</keyword>
<dbReference type="PROSITE" id="PS50893">
    <property type="entry name" value="ABC_TRANSPORTER_2"/>
    <property type="match status" value="1"/>
</dbReference>
<dbReference type="AlphaFoldDB" id="A0A2X1UMH5"/>
<gene>
    <name evidence="8" type="primary">hlyB</name>
    <name evidence="8" type="ORF">NCTC11009_01523</name>
</gene>
<dbReference type="GO" id="GO:0005524">
    <property type="term" value="F:ATP binding"/>
    <property type="evidence" value="ECO:0007669"/>
    <property type="project" value="UniProtKB-KW"/>
</dbReference>
<organism evidence="8 9">
    <name type="scientific">Oligella urethralis</name>
    <dbReference type="NCBI Taxonomy" id="90245"/>
    <lineage>
        <taxon>Bacteria</taxon>
        <taxon>Pseudomonadati</taxon>
        <taxon>Pseudomonadota</taxon>
        <taxon>Betaproteobacteria</taxon>
        <taxon>Burkholderiales</taxon>
        <taxon>Alcaligenaceae</taxon>
        <taxon>Oligella</taxon>
    </lineage>
</organism>
<evidence type="ECO:0000256" key="7">
    <source>
        <dbReference type="ARBA" id="ARBA00023136"/>
    </source>
</evidence>
<dbReference type="GO" id="GO:0016887">
    <property type="term" value="F:ATP hydrolysis activity"/>
    <property type="evidence" value="ECO:0007669"/>
    <property type="project" value="InterPro"/>
</dbReference>
<dbReference type="InterPro" id="IPR011527">
    <property type="entry name" value="ABC1_TM_dom"/>
</dbReference>
<keyword evidence="3" id="KW-0812">Transmembrane</keyword>
<evidence type="ECO:0000313" key="9">
    <source>
        <dbReference type="Proteomes" id="UP000250242"/>
    </source>
</evidence>
<dbReference type="Pfam" id="PF00005">
    <property type="entry name" value="ABC_tran"/>
    <property type="match status" value="1"/>
</dbReference>
<evidence type="ECO:0000256" key="5">
    <source>
        <dbReference type="ARBA" id="ARBA00022840"/>
    </source>
</evidence>
<dbReference type="SMART" id="SM00382">
    <property type="entry name" value="AAA"/>
    <property type="match status" value="1"/>
</dbReference>
<dbReference type="InterPro" id="IPR036640">
    <property type="entry name" value="ABC1_TM_sf"/>
</dbReference>
<dbReference type="PROSITE" id="PS00211">
    <property type="entry name" value="ABC_TRANSPORTER_1"/>
    <property type="match status" value="1"/>
</dbReference>
<sequence length="565" mass="64169">MTEQVNEFNGIKNAFTRILINFWSFSKLYIIIAVICIIVSSTLFVLAPYSFSSTIDVYAASKYNLIVNIIFQGFLIYSVLIGLSLIFKNAINYLSLIISQNINHIAATSFFNKIIKKNSMFFLQHNPTAIQAVQTQGSQSIDILVQLMLMSVIPGIVQILFSMLLLGSKIDLIIALIVTIYGLFFITFSYYSNKWTSKHLNEAVQNSQKNAQLVGNSISMIEVLQLFNSTEWISEKFESRSKLVLENWKFFALKRIRYTLVFGLALSLQFTITFVFLMPKLEANQISIGDIVLFNTLLLQLNYPFEMIGLSIERIIQSYNEFKPFSKMWNEHNKDISKAQTGKLISSSPEIKNIKLTPLSFNNVSYQYQNGRGVKNISFTAYKGSITFLSGKSGSGKSTIFKLILKQLKPQSGKILVNGIDLNTINDNYWYSSIGVVPQEILLFNDSIEANIILGREYNHEKLIQAVKKASIYDRINELPEKFKTIIGERGLTLSGGERQRISIARALYESPQYILLDEASSNLDESTELDIMDSLRKISHETNIIAITHNLKLKQQQDNIVHLD</sequence>
<dbReference type="InterPro" id="IPR017871">
    <property type="entry name" value="ABC_transporter-like_CS"/>
</dbReference>
<dbReference type="SUPFAM" id="SSF52540">
    <property type="entry name" value="P-loop containing nucleoside triphosphate hydrolases"/>
    <property type="match status" value="1"/>
</dbReference>
<comment type="subcellular location">
    <subcellularLocation>
        <location evidence="1">Cell membrane</location>
        <topology evidence="1">Multi-pass membrane protein</topology>
    </subcellularLocation>
</comment>
<keyword evidence="4" id="KW-0547">Nucleotide-binding</keyword>
<dbReference type="InterPro" id="IPR003439">
    <property type="entry name" value="ABC_transporter-like_ATP-bd"/>
</dbReference>
<dbReference type="EMBL" id="UATH01000001">
    <property type="protein sequence ID" value="SPY08297.1"/>
    <property type="molecule type" value="Genomic_DNA"/>
</dbReference>
<dbReference type="GO" id="GO:0140359">
    <property type="term" value="F:ABC-type transporter activity"/>
    <property type="evidence" value="ECO:0007669"/>
    <property type="project" value="InterPro"/>
</dbReference>